<dbReference type="GO" id="GO:0008107">
    <property type="term" value="F:galactoside 2-alpha-L-fucosyltransferase activity"/>
    <property type="evidence" value="ECO:0007669"/>
    <property type="project" value="InterPro"/>
</dbReference>
<evidence type="ECO:0000256" key="1">
    <source>
        <dbReference type="ARBA" id="ARBA00022676"/>
    </source>
</evidence>
<keyword evidence="4" id="KW-1185">Reference proteome</keyword>
<dbReference type="PANTHER" id="PTHR22898">
    <property type="entry name" value="UNCHARACTERIZED GLYCOSOL TRANSFERASE-RELATED"/>
    <property type="match status" value="1"/>
</dbReference>
<dbReference type="EMBL" id="JABEBT010000073">
    <property type="protein sequence ID" value="KAF7633587.1"/>
    <property type="molecule type" value="Genomic_DNA"/>
</dbReference>
<sequence length="303" mass="35454">MELPKEWKGECGGLANQLWRLAVLFSIAKSLDRIPAISNSSTWTCDKLNSPNEIQNTFPNVYSTIYYLQADPLHSVYDESFKKYCCEYINVTERFGNYTKTNLIIPPPPQSPKYLEGKNAEIKHLFKFSKKIVFRVISYINELFGNDDSHKFCVHTRRGDFGTQKWPMHARSEKMFIEPAIKFIIEFLPINYQIFNFSIVLLGEDKNFIKQINIPKNQVNKIYFPKKMVRTYDLCFGVWACDSLLITASSSTFGWWLAYLLQQENAPIFYNANFTNSNYNKTNFPDEWFPLKLDHGMNKILME</sequence>
<keyword evidence="2" id="KW-0808">Transferase</keyword>
<dbReference type="InterPro" id="IPR052501">
    <property type="entry name" value="Alpha-1-2_FucT"/>
</dbReference>
<dbReference type="Pfam" id="PF01531">
    <property type="entry name" value="Glyco_transf_11"/>
    <property type="match status" value="1"/>
</dbReference>
<accession>A0A8S9ZJQ9</accession>
<dbReference type="AlphaFoldDB" id="A0A8S9ZJQ9"/>
<dbReference type="Proteomes" id="UP000605970">
    <property type="component" value="Unassembled WGS sequence"/>
</dbReference>
<protein>
    <recommendedName>
        <fullName evidence="5">L-Fucosyltransferase</fullName>
    </recommendedName>
</protein>
<reference evidence="3" key="1">
    <citation type="journal article" date="2020" name="Ecol. Evol.">
        <title>Genome structure and content of the rice root-knot nematode (Meloidogyne graminicola).</title>
        <authorList>
            <person name="Phan N.T."/>
            <person name="Danchin E.G.J."/>
            <person name="Klopp C."/>
            <person name="Perfus-Barbeoch L."/>
            <person name="Kozlowski D.K."/>
            <person name="Koutsovoulos G.D."/>
            <person name="Lopez-Roques C."/>
            <person name="Bouchez O."/>
            <person name="Zahm M."/>
            <person name="Besnard G."/>
            <person name="Bellafiore S."/>
        </authorList>
    </citation>
    <scope>NUCLEOTIDE SEQUENCE</scope>
    <source>
        <strain evidence="3">VN-18</strain>
    </source>
</reference>
<comment type="caution">
    <text evidence="3">The sequence shown here is derived from an EMBL/GenBank/DDBJ whole genome shotgun (WGS) entry which is preliminary data.</text>
</comment>
<name>A0A8S9ZJQ9_9BILA</name>
<organism evidence="3 4">
    <name type="scientific">Meloidogyne graminicola</name>
    <dbReference type="NCBI Taxonomy" id="189291"/>
    <lineage>
        <taxon>Eukaryota</taxon>
        <taxon>Metazoa</taxon>
        <taxon>Ecdysozoa</taxon>
        <taxon>Nematoda</taxon>
        <taxon>Chromadorea</taxon>
        <taxon>Rhabditida</taxon>
        <taxon>Tylenchina</taxon>
        <taxon>Tylenchomorpha</taxon>
        <taxon>Tylenchoidea</taxon>
        <taxon>Meloidogynidae</taxon>
        <taxon>Meloidogyninae</taxon>
        <taxon>Meloidogyne</taxon>
    </lineage>
</organism>
<dbReference type="GO" id="GO:0016020">
    <property type="term" value="C:membrane"/>
    <property type="evidence" value="ECO:0007669"/>
    <property type="project" value="InterPro"/>
</dbReference>
<proteinExistence type="predicted"/>
<dbReference type="GO" id="GO:0005975">
    <property type="term" value="P:carbohydrate metabolic process"/>
    <property type="evidence" value="ECO:0007669"/>
    <property type="project" value="InterPro"/>
</dbReference>
<gene>
    <name evidence="3" type="ORF">Mgra_00006995</name>
</gene>
<evidence type="ECO:0000256" key="2">
    <source>
        <dbReference type="ARBA" id="ARBA00022679"/>
    </source>
</evidence>
<evidence type="ECO:0000313" key="3">
    <source>
        <dbReference type="EMBL" id="KAF7633587.1"/>
    </source>
</evidence>
<dbReference type="OrthoDB" id="5854901at2759"/>
<evidence type="ECO:0000313" key="4">
    <source>
        <dbReference type="Proteomes" id="UP000605970"/>
    </source>
</evidence>
<evidence type="ECO:0008006" key="5">
    <source>
        <dbReference type="Google" id="ProtNLM"/>
    </source>
</evidence>
<dbReference type="InterPro" id="IPR002516">
    <property type="entry name" value="Glyco_trans_11"/>
</dbReference>
<keyword evidence="1" id="KW-0328">Glycosyltransferase</keyword>
<dbReference type="PANTHER" id="PTHR22898:SF3">
    <property type="entry name" value="ALPHA-1,2-FUCOSYLTRANSFERASE-RELATED"/>
    <property type="match status" value="1"/>
</dbReference>